<gene>
    <name evidence="7" type="ORF">Pcinc_015656</name>
</gene>
<keyword evidence="3" id="KW-0255">Endonuclease</keyword>
<evidence type="ECO:0000256" key="3">
    <source>
        <dbReference type="ARBA" id="ARBA00022759"/>
    </source>
</evidence>
<dbReference type="PANTHER" id="PTHR37984">
    <property type="entry name" value="PROTEIN CBG26694"/>
    <property type="match status" value="1"/>
</dbReference>
<dbReference type="Pfam" id="PF17919">
    <property type="entry name" value="RT_RNaseH_2"/>
    <property type="match status" value="1"/>
</dbReference>
<dbReference type="InterPro" id="IPR043128">
    <property type="entry name" value="Rev_trsase/Diguanyl_cyclase"/>
</dbReference>
<evidence type="ECO:0000256" key="5">
    <source>
        <dbReference type="ARBA" id="ARBA00023268"/>
    </source>
</evidence>
<dbReference type="InterPro" id="IPR041577">
    <property type="entry name" value="RT_RNaseH_2"/>
</dbReference>
<sequence>MINHYHQFLPGIAHTMAPLYTSLAGKPKNLVWGSLQADTFKKAKDSLASAALLVFPAPGSPLIVSTDACNIAIGAVLEQVFHGTRPLSFFSRKLLLAEKNYSTFDRELLAVHQAIRYFHHFLEGVTFTIQTDHMPQAHAFTKQTDAWSPRQRRHLSAISEFNCTFKYLPDKKNPVADALSKVEINAVQIGLDYNHLAREQQQDPEASAPRTLITSLQWRDLPLDDFGTTIL</sequence>
<protein>
    <recommendedName>
        <fullName evidence="6">Reverse transcriptase/retrotransposon-derived protein RNase H-like domain-containing protein</fullName>
    </recommendedName>
</protein>
<dbReference type="SUPFAM" id="SSF56672">
    <property type="entry name" value="DNA/RNA polymerases"/>
    <property type="match status" value="1"/>
</dbReference>
<name>A0AAE1FUE3_PETCI</name>
<accession>A0AAE1FUE3</accession>
<evidence type="ECO:0000313" key="7">
    <source>
        <dbReference type="EMBL" id="KAK3879815.1"/>
    </source>
</evidence>
<feature type="domain" description="Reverse transcriptase/retrotransposon-derived protein RNase H-like" evidence="6">
    <location>
        <begin position="32"/>
        <end position="129"/>
    </location>
</feature>
<dbReference type="Gene3D" id="3.30.70.270">
    <property type="match status" value="1"/>
</dbReference>
<keyword evidence="1" id="KW-0808">Transferase</keyword>
<dbReference type="Proteomes" id="UP001286313">
    <property type="component" value="Unassembled WGS sequence"/>
</dbReference>
<dbReference type="GO" id="GO:0004519">
    <property type="term" value="F:endonuclease activity"/>
    <property type="evidence" value="ECO:0007669"/>
    <property type="project" value="UniProtKB-KW"/>
</dbReference>
<keyword evidence="3" id="KW-0378">Hydrolase</keyword>
<evidence type="ECO:0000256" key="1">
    <source>
        <dbReference type="ARBA" id="ARBA00022695"/>
    </source>
</evidence>
<dbReference type="GO" id="GO:0003964">
    <property type="term" value="F:RNA-directed DNA polymerase activity"/>
    <property type="evidence" value="ECO:0007669"/>
    <property type="project" value="UniProtKB-KW"/>
</dbReference>
<dbReference type="AlphaFoldDB" id="A0AAE1FUE3"/>
<keyword evidence="4" id="KW-0695">RNA-directed DNA polymerase</keyword>
<dbReference type="PANTHER" id="PTHR37984:SF5">
    <property type="entry name" value="PROTEIN NYNRIN-LIKE"/>
    <property type="match status" value="1"/>
</dbReference>
<comment type="caution">
    <text evidence="7">The sequence shown here is derived from an EMBL/GenBank/DDBJ whole genome shotgun (WGS) entry which is preliminary data.</text>
</comment>
<evidence type="ECO:0000256" key="2">
    <source>
        <dbReference type="ARBA" id="ARBA00022722"/>
    </source>
</evidence>
<dbReference type="EMBL" id="JAWQEG010001395">
    <property type="protein sequence ID" value="KAK3879815.1"/>
    <property type="molecule type" value="Genomic_DNA"/>
</dbReference>
<proteinExistence type="predicted"/>
<evidence type="ECO:0000256" key="4">
    <source>
        <dbReference type="ARBA" id="ARBA00022918"/>
    </source>
</evidence>
<evidence type="ECO:0000313" key="8">
    <source>
        <dbReference type="Proteomes" id="UP001286313"/>
    </source>
</evidence>
<dbReference type="InterPro" id="IPR050951">
    <property type="entry name" value="Retrovirus_Pol_polyprotein"/>
</dbReference>
<evidence type="ECO:0000259" key="6">
    <source>
        <dbReference type="Pfam" id="PF17919"/>
    </source>
</evidence>
<reference evidence="7" key="1">
    <citation type="submission" date="2023-10" db="EMBL/GenBank/DDBJ databases">
        <title>Genome assemblies of two species of porcelain crab, Petrolisthes cinctipes and Petrolisthes manimaculis (Anomura: Porcellanidae).</title>
        <authorList>
            <person name="Angst P."/>
        </authorList>
    </citation>
    <scope>NUCLEOTIDE SEQUENCE</scope>
    <source>
        <strain evidence="7">PB745_01</strain>
        <tissue evidence="7">Gill</tissue>
    </source>
</reference>
<organism evidence="7 8">
    <name type="scientific">Petrolisthes cinctipes</name>
    <name type="common">Flat porcelain crab</name>
    <dbReference type="NCBI Taxonomy" id="88211"/>
    <lineage>
        <taxon>Eukaryota</taxon>
        <taxon>Metazoa</taxon>
        <taxon>Ecdysozoa</taxon>
        <taxon>Arthropoda</taxon>
        <taxon>Crustacea</taxon>
        <taxon>Multicrustacea</taxon>
        <taxon>Malacostraca</taxon>
        <taxon>Eumalacostraca</taxon>
        <taxon>Eucarida</taxon>
        <taxon>Decapoda</taxon>
        <taxon>Pleocyemata</taxon>
        <taxon>Anomura</taxon>
        <taxon>Galatheoidea</taxon>
        <taxon>Porcellanidae</taxon>
        <taxon>Petrolisthes</taxon>
    </lineage>
</organism>
<keyword evidence="8" id="KW-1185">Reference proteome</keyword>
<keyword evidence="5" id="KW-0511">Multifunctional enzyme</keyword>
<keyword evidence="1" id="KW-0548">Nucleotidyltransferase</keyword>
<keyword evidence="2" id="KW-0540">Nuclease</keyword>
<dbReference type="CDD" id="cd09274">
    <property type="entry name" value="RNase_HI_RT_Ty3"/>
    <property type="match status" value="1"/>
</dbReference>
<dbReference type="InterPro" id="IPR043502">
    <property type="entry name" value="DNA/RNA_pol_sf"/>
</dbReference>
<dbReference type="FunFam" id="3.10.20.370:FF:000001">
    <property type="entry name" value="Retrovirus-related Pol polyprotein from transposon 17.6-like protein"/>
    <property type="match status" value="1"/>
</dbReference>